<feature type="compositionally biased region" description="Low complexity" evidence="1">
    <location>
        <begin position="46"/>
        <end position="61"/>
    </location>
</feature>
<evidence type="ECO:0008006" key="4">
    <source>
        <dbReference type="Google" id="ProtNLM"/>
    </source>
</evidence>
<name>A0ABT7N780_9BURK</name>
<keyword evidence="3" id="KW-1185">Reference proteome</keyword>
<accession>A0ABT7N780</accession>
<organism evidence="2 3">
    <name type="scientific">Variovorax dokdonensis</name>
    <dbReference type="NCBI Taxonomy" id="344883"/>
    <lineage>
        <taxon>Bacteria</taxon>
        <taxon>Pseudomonadati</taxon>
        <taxon>Pseudomonadota</taxon>
        <taxon>Betaproteobacteria</taxon>
        <taxon>Burkholderiales</taxon>
        <taxon>Comamonadaceae</taxon>
        <taxon>Variovorax</taxon>
    </lineage>
</organism>
<proteinExistence type="predicted"/>
<evidence type="ECO:0000256" key="1">
    <source>
        <dbReference type="SAM" id="MobiDB-lite"/>
    </source>
</evidence>
<reference evidence="2" key="1">
    <citation type="submission" date="2023-06" db="EMBL/GenBank/DDBJ databases">
        <authorList>
            <person name="Jiang Y."/>
            <person name="Liu Q."/>
        </authorList>
    </citation>
    <scope>NUCLEOTIDE SEQUENCE</scope>
    <source>
        <strain evidence="2">CGMCC 1.12089</strain>
    </source>
</reference>
<evidence type="ECO:0000313" key="2">
    <source>
        <dbReference type="EMBL" id="MDM0043785.1"/>
    </source>
</evidence>
<gene>
    <name evidence="2" type="ORF">QTH91_04755</name>
</gene>
<sequence>MHATERTTHRPFADRRLLMGGLVAASLWLAGCAGTGGSVPGQLSDARASQSQRPAPQASQAVDVRGYRRDAAQHVYTINRGRIYAGKLPPLLYAIGTLRVELDGGGRVTTMHWLRAPSHAPEVIAEIERTVLEAAPYPAAPRIGKLSWTDTWLWDKGGRFQLDTLSEGQLQD</sequence>
<dbReference type="Proteomes" id="UP001174908">
    <property type="component" value="Unassembled WGS sequence"/>
</dbReference>
<protein>
    <recommendedName>
        <fullName evidence="4">Lipoprotein</fullName>
    </recommendedName>
</protein>
<comment type="caution">
    <text evidence="2">The sequence shown here is derived from an EMBL/GenBank/DDBJ whole genome shotgun (WGS) entry which is preliminary data.</text>
</comment>
<feature type="region of interest" description="Disordered" evidence="1">
    <location>
        <begin position="39"/>
        <end position="63"/>
    </location>
</feature>
<dbReference type="EMBL" id="JASZYV010000001">
    <property type="protein sequence ID" value="MDM0043785.1"/>
    <property type="molecule type" value="Genomic_DNA"/>
</dbReference>
<evidence type="ECO:0000313" key="3">
    <source>
        <dbReference type="Proteomes" id="UP001174908"/>
    </source>
</evidence>
<dbReference type="PROSITE" id="PS51257">
    <property type="entry name" value="PROKAR_LIPOPROTEIN"/>
    <property type="match status" value="1"/>
</dbReference>
<dbReference type="RefSeq" id="WP_286658865.1">
    <property type="nucleotide sequence ID" value="NZ_JASZYV010000001.1"/>
</dbReference>